<accession>A0ABD0XKL1</accession>
<name>A0ABD0XKL1_UMBPY</name>
<evidence type="ECO:0000256" key="5">
    <source>
        <dbReference type="SAM" id="MobiDB-lite"/>
    </source>
</evidence>
<reference evidence="6 7" key="1">
    <citation type="submission" date="2024-06" db="EMBL/GenBank/DDBJ databases">
        <authorList>
            <person name="Pan Q."/>
            <person name="Wen M."/>
            <person name="Jouanno E."/>
            <person name="Zahm M."/>
            <person name="Klopp C."/>
            <person name="Cabau C."/>
            <person name="Louis A."/>
            <person name="Berthelot C."/>
            <person name="Parey E."/>
            <person name="Roest Crollius H."/>
            <person name="Montfort J."/>
            <person name="Robinson-Rechavi M."/>
            <person name="Bouchez O."/>
            <person name="Lampietro C."/>
            <person name="Lopez Roques C."/>
            <person name="Donnadieu C."/>
            <person name="Postlethwait J."/>
            <person name="Bobe J."/>
            <person name="Verreycken H."/>
            <person name="Guiguen Y."/>
        </authorList>
    </citation>
    <scope>NUCLEOTIDE SEQUENCE [LARGE SCALE GENOMIC DNA]</scope>
    <source>
        <strain evidence="6">Up_M1</strain>
        <tissue evidence="6">Testis</tissue>
    </source>
</reference>
<sequence length="145" mass="16672">MTSSQIRNAWDKNKSVGQNMRDMGLAIDPNRSLPIKTPNAFDAGRTEDTPAPTFVKKQYILDELLAEASRPVIDTKTLSADLIEYVQYMVRSHSDNFKAMARDEKNYYQDTPSQIRRKVEEYKRCHPKEYSTFMESLKGGKNIST</sequence>
<dbReference type="InterPro" id="IPR019002">
    <property type="entry name" value="Ribosome_biogenesis_Nop16"/>
</dbReference>
<dbReference type="PANTHER" id="PTHR13243">
    <property type="entry name" value="HSPC111 PROTEIN-RELATED"/>
    <property type="match status" value="1"/>
</dbReference>
<feature type="region of interest" description="Disordered" evidence="5">
    <location>
        <begin position="26"/>
        <end position="49"/>
    </location>
</feature>
<evidence type="ECO:0000256" key="3">
    <source>
        <dbReference type="ARBA" id="ARBA00015522"/>
    </source>
</evidence>
<keyword evidence="4" id="KW-0539">Nucleus</keyword>
<comment type="subcellular location">
    <subcellularLocation>
        <location evidence="1">Nucleus</location>
        <location evidence="1">Nucleolus</location>
    </subcellularLocation>
</comment>
<organism evidence="6 7">
    <name type="scientific">Umbra pygmaea</name>
    <name type="common">Eastern mudminnow</name>
    <dbReference type="NCBI Taxonomy" id="75934"/>
    <lineage>
        <taxon>Eukaryota</taxon>
        <taxon>Metazoa</taxon>
        <taxon>Chordata</taxon>
        <taxon>Craniata</taxon>
        <taxon>Vertebrata</taxon>
        <taxon>Euteleostomi</taxon>
        <taxon>Actinopterygii</taxon>
        <taxon>Neopterygii</taxon>
        <taxon>Teleostei</taxon>
        <taxon>Protacanthopterygii</taxon>
        <taxon>Esociformes</taxon>
        <taxon>Umbridae</taxon>
        <taxon>Umbra</taxon>
    </lineage>
</organism>
<evidence type="ECO:0000256" key="1">
    <source>
        <dbReference type="ARBA" id="ARBA00004604"/>
    </source>
</evidence>
<dbReference type="Proteomes" id="UP001557470">
    <property type="component" value="Unassembled WGS sequence"/>
</dbReference>
<evidence type="ECO:0000256" key="4">
    <source>
        <dbReference type="ARBA" id="ARBA00023242"/>
    </source>
</evidence>
<comment type="similarity">
    <text evidence="2">Belongs to the NOP16 family.</text>
</comment>
<protein>
    <recommendedName>
        <fullName evidence="3">Nucleolar protein 16</fullName>
    </recommendedName>
</protein>
<dbReference type="PANTHER" id="PTHR13243:SF1">
    <property type="entry name" value="NUCLEOLAR PROTEIN 16"/>
    <property type="match status" value="1"/>
</dbReference>
<evidence type="ECO:0000313" key="6">
    <source>
        <dbReference type="EMBL" id="KAL0994435.1"/>
    </source>
</evidence>
<comment type="caution">
    <text evidence="6">The sequence shown here is derived from an EMBL/GenBank/DDBJ whole genome shotgun (WGS) entry which is preliminary data.</text>
</comment>
<dbReference type="Pfam" id="PF09420">
    <property type="entry name" value="Nop16"/>
    <property type="match status" value="1"/>
</dbReference>
<dbReference type="AlphaFoldDB" id="A0ABD0XKL1"/>
<dbReference type="EMBL" id="JAGEUA010000003">
    <property type="protein sequence ID" value="KAL0994435.1"/>
    <property type="molecule type" value="Genomic_DNA"/>
</dbReference>
<evidence type="ECO:0000256" key="2">
    <source>
        <dbReference type="ARBA" id="ARBA00008479"/>
    </source>
</evidence>
<evidence type="ECO:0000313" key="7">
    <source>
        <dbReference type="Proteomes" id="UP001557470"/>
    </source>
</evidence>
<proteinExistence type="inferred from homology"/>
<gene>
    <name evidence="6" type="ORF">UPYG_G00122260</name>
</gene>
<keyword evidence="7" id="KW-1185">Reference proteome</keyword>
<dbReference type="GO" id="GO:0005730">
    <property type="term" value="C:nucleolus"/>
    <property type="evidence" value="ECO:0007669"/>
    <property type="project" value="UniProtKB-SubCell"/>
</dbReference>